<dbReference type="AlphaFoldDB" id="A0A7Y0LZM3"/>
<reference evidence="7 8" key="1">
    <citation type="submission" date="2020-04" db="EMBL/GenBank/DDBJ databases">
        <title>Sequencing and Assembly of C. fimi.</title>
        <authorList>
            <person name="Ramsey A.R."/>
        </authorList>
    </citation>
    <scope>NUCLEOTIDE SEQUENCE [LARGE SCALE GENOMIC DNA]</scope>
    <source>
        <strain evidence="7 8">SB</strain>
    </source>
</reference>
<dbReference type="PANTHER" id="PTHR30250:SF11">
    <property type="entry name" value="O-ANTIGEN TRANSPORTER-RELATED"/>
    <property type="match status" value="1"/>
</dbReference>
<evidence type="ECO:0000256" key="3">
    <source>
        <dbReference type="ARBA" id="ARBA00022692"/>
    </source>
</evidence>
<dbReference type="RefSeq" id="WP_169325236.1">
    <property type="nucleotide sequence ID" value="NZ_JABCJJ010000018.1"/>
</dbReference>
<feature type="transmembrane region" description="Helical" evidence="6">
    <location>
        <begin position="376"/>
        <end position="394"/>
    </location>
</feature>
<comment type="subcellular location">
    <subcellularLocation>
        <location evidence="1">Cell membrane</location>
        <topology evidence="1">Multi-pass membrane protein</topology>
    </subcellularLocation>
</comment>
<accession>A0A7Y0LZM3</accession>
<keyword evidence="3 6" id="KW-0812">Transmembrane</keyword>
<keyword evidence="5 6" id="KW-0472">Membrane</keyword>
<evidence type="ECO:0008006" key="9">
    <source>
        <dbReference type="Google" id="ProtNLM"/>
    </source>
</evidence>
<keyword evidence="8" id="KW-1185">Reference proteome</keyword>
<evidence type="ECO:0000313" key="8">
    <source>
        <dbReference type="Proteomes" id="UP000562124"/>
    </source>
</evidence>
<protein>
    <recommendedName>
        <fullName evidence="9">Polysaccharide biosynthesis protein</fullName>
    </recommendedName>
</protein>
<feature type="transmembrane region" description="Helical" evidence="6">
    <location>
        <begin position="83"/>
        <end position="104"/>
    </location>
</feature>
<dbReference type="PANTHER" id="PTHR30250">
    <property type="entry name" value="PST FAMILY PREDICTED COLANIC ACID TRANSPORTER"/>
    <property type="match status" value="1"/>
</dbReference>
<evidence type="ECO:0000256" key="5">
    <source>
        <dbReference type="ARBA" id="ARBA00023136"/>
    </source>
</evidence>
<dbReference type="InterPro" id="IPR050833">
    <property type="entry name" value="Poly_Biosynth_Transport"/>
</dbReference>
<comment type="caution">
    <text evidence="7">The sequence shown here is derived from an EMBL/GenBank/DDBJ whole genome shotgun (WGS) entry which is preliminary data.</text>
</comment>
<evidence type="ECO:0000256" key="4">
    <source>
        <dbReference type="ARBA" id="ARBA00022989"/>
    </source>
</evidence>
<feature type="transmembrane region" description="Helical" evidence="6">
    <location>
        <begin position="400"/>
        <end position="421"/>
    </location>
</feature>
<feature type="transmembrane region" description="Helical" evidence="6">
    <location>
        <begin position="45"/>
        <end position="62"/>
    </location>
</feature>
<feature type="transmembrane region" description="Helical" evidence="6">
    <location>
        <begin position="116"/>
        <end position="137"/>
    </location>
</feature>
<keyword evidence="4 6" id="KW-1133">Transmembrane helix</keyword>
<feature type="transmembrane region" description="Helical" evidence="6">
    <location>
        <begin position="176"/>
        <end position="198"/>
    </location>
</feature>
<evidence type="ECO:0000256" key="1">
    <source>
        <dbReference type="ARBA" id="ARBA00004651"/>
    </source>
</evidence>
<evidence type="ECO:0000313" key="7">
    <source>
        <dbReference type="EMBL" id="NMR20859.1"/>
    </source>
</evidence>
<proteinExistence type="predicted"/>
<feature type="transmembrane region" description="Helical" evidence="6">
    <location>
        <begin position="12"/>
        <end position="33"/>
    </location>
</feature>
<dbReference type="EMBL" id="JABCJJ010000018">
    <property type="protein sequence ID" value="NMR20859.1"/>
    <property type="molecule type" value="Genomic_DNA"/>
</dbReference>
<name>A0A7Y0LZM3_CELFI</name>
<feature type="transmembrane region" description="Helical" evidence="6">
    <location>
        <begin position="149"/>
        <end position="170"/>
    </location>
</feature>
<organism evidence="7 8">
    <name type="scientific">Cellulomonas fimi</name>
    <dbReference type="NCBI Taxonomy" id="1708"/>
    <lineage>
        <taxon>Bacteria</taxon>
        <taxon>Bacillati</taxon>
        <taxon>Actinomycetota</taxon>
        <taxon>Actinomycetes</taxon>
        <taxon>Micrococcales</taxon>
        <taxon>Cellulomonadaceae</taxon>
        <taxon>Cellulomonas</taxon>
    </lineage>
</organism>
<keyword evidence="2" id="KW-1003">Cell membrane</keyword>
<dbReference type="Proteomes" id="UP000562124">
    <property type="component" value="Unassembled WGS sequence"/>
</dbReference>
<feature type="transmembrane region" description="Helical" evidence="6">
    <location>
        <begin position="304"/>
        <end position="327"/>
    </location>
</feature>
<gene>
    <name evidence="7" type="ORF">HIR71_11625</name>
</gene>
<feature type="transmembrane region" description="Helical" evidence="6">
    <location>
        <begin position="347"/>
        <end position="369"/>
    </location>
</feature>
<evidence type="ECO:0000256" key="2">
    <source>
        <dbReference type="ARBA" id="ARBA00022475"/>
    </source>
</evidence>
<evidence type="ECO:0000256" key="6">
    <source>
        <dbReference type="SAM" id="Phobius"/>
    </source>
</evidence>
<dbReference type="GO" id="GO:0005886">
    <property type="term" value="C:plasma membrane"/>
    <property type="evidence" value="ECO:0007669"/>
    <property type="project" value="UniProtKB-SubCell"/>
</dbReference>
<sequence length="430" mass="43684">MTGRLPAVDSPAWVGAGAVVAGSATYGLLVVVARALGPSAYAEFSLFWAAIVIVSLGTFLPVEQVLARWTARRDGPSGAREPLGAGLRVGGLLVVPGVVAHAMVWLGQGEQHARSLLVTVVVAFAVACAGFALQFPARGVLAGLHSLRDYAVVISVDAVLRAVVAGALWVVGVRSVGPYVATVAGSSLVCGVVGLVLVRRRRRSLGHETVTRTPAATEPSEPSVGREVGTLVVATLGMQLLLNSGTVVAGIASTGAEAVLAGHVLAVITLARLPVFVAQSAQASYVARIASYAHRGQRAELRRLLTVLAGAVLVVGSVSVLVAGVWGPPLVSLVFGPGYTVSWTMTLLLASGVAVYLVASVSNDVAVALGAQRRLGVAWVVGAAGAALVAVVVPDLVLRSALPLVVGSVVAGALILPDVVARVRGVRSAW</sequence>